<protein>
    <submittedName>
        <fullName evidence="1">Uncharacterized protein</fullName>
    </submittedName>
</protein>
<dbReference type="Proteomes" id="UP000004358">
    <property type="component" value="Unassembled WGS sequence"/>
</dbReference>
<gene>
    <name evidence="1" type="ORF">DSM3645_28787</name>
</gene>
<comment type="caution">
    <text evidence="1">The sequence shown here is derived from an EMBL/GenBank/DDBJ whole genome shotgun (WGS) entry which is preliminary data.</text>
</comment>
<reference evidence="1 2" key="1">
    <citation type="submission" date="2006-02" db="EMBL/GenBank/DDBJ databases">
        <authorList>
            <person name="Amann R."/>
            <person name="Ferriera S."/>
            <person name="Johnson J."/>
            <person name="Kravitz S."/>
            <person name="Halpern A."/>
            <person name="Remington K."/>
            <person name="Beeson K."/>
            <person name="Tran B."/>
            <person name="Rogers Y.-H."/>
            <person name="Friedman R."/>
            <person name="Venter J.C."/>
        </authorList>
    </citation>
    <scope>NUCLEOTIDE SEQUENCE [LARGE SCALE GENOMIC DNA]</scope>
    <source>
        <strain evidence="1 2">DSM 3645</strain>
    </source>
</reference>
<evidence type="ECO:0000313" key="2">
    <source>
        <dbReference type="Proteomes" id="UP000004358"/>
    </source>
</evidence>
<accession>A3ZPH9</accession>
<evidence type="ECO:0000313" key="1">
    <source>
        <dbReference type="EMBL" id="EAQ81657.1"/>
    </source>
</evidence>
<name>A3ZPH9_9BACT</name>
<dbReference type="EMBL" id="AANZ01000004">
    <property type="protein sequence ID" value="EAQ81657.1"/>
    <property type="molecule type" value="Genomic_DNA"/>
</dbReference>
<proteinExistence type="predicted"/>
<organism evidence="1 2">
    <name type="scientific">Blastopirellula marina DSM 3645</name>
    <dbReference type="NCBI Taxonomy" id="314230"/>
    <lineage>
        <taxon>Bacteria</taxon>
        <taxon>Pseudomonadati</taxon>
        <taxon>Planctomycetota</taxon>
        <taxon>Planctomycetia</taxon>
        <taxon>Pirellulales</taxon>
        <taxon>Pirellulaceae</taxon>
        <taxon>Blastopirellula</taxon>
    </lineage>
</organism>
<dbReference type="AlphaFoldDB" id="A3ZPH9"/>
<sequence>MPEFYRIPSAAWQGPKTSGVEGAIDGDYVLVSNVNVGAILGNNLNEVVCTPTFPRAEYTAYVRFRAATGSGINMRINDYGGGGVIYKNTSETVAFAGADRWFVVSGEAFGYYLAGVLTVGIGGNLQLFRQAGVDGHVDDVIFAEAGAGYATEEEALANLGGSAETRRIHRLGLGGNLGVRR</sequence>
<dbReference type="RefSeq" id="WP_002653648.1">
    <property type="nucleotide sequence ID" value="NZ_CH672376.1"/>
</dbReference>
<dbReference type="HOGENOM" id="CLU_1486323_0_0_0"/>
<dbReference type="STRING" id="314230.DSM3645_28787"/>